<accession>A0A1S6QFX6</accession>
<protein>
    <submittedName>
        <fullName evidence="1">Uncharacterized protein</fullName>
    </submittedName>
</protein>
<dbReference type="OrthoDB" id="2324307at2"/>
<name>A0A1S6QFX6_9LACO</name>
<dbReference type="AlphaFoldDB" id="A0A1S6QFX6"/>
<dbReference type="KEGG" id="lcu:PL11_000445"/>
<dbReference type="EMBL" id="CP018906">
    <property type="protein sequence ID" value="AQW20509.1"/>
    <property type="molecule type" value="Genomic_DNA"/>
</dbReference>
<proteinExistence type="predicted"/>
<organism evidence="1 2">
    <name type="scientific">Lentilactobacillus curieae</name>
    <dbReference type="NCBI Taxonomy" id="1138822"/>
    <lineage>
        <taxon>Bacteria</taxon>
        <taxon>Bacillati</taxon>
        <taxon>Bacillota</taxon>
        <taxon>Bacilli</taxon>
        <taxon>Lactobacillales</taxon>
        <taxon>Lactobacillaceae</taxon>
        <taxon>Lentilactobacillus</taxon>
    </lineage>
</organism>
<sequence length="95" mass="10813">MNLDEFARATYSLNKSLTLLVAKEKHFEPVTQITLGKSEIYLQVKADAPTTNSTLSLEQFEARVKKTPSSFNIRFFSSQKLAFGFRIIGKTLVFY</sequence>
<keyword evidence="2" id="KW-1185">Reference proteome</keyword>
<dbReference type="Proteomes" id="UP000030361">
    <property type="component" value="Chromosome"/>
</dbReference>
<evidence type="ECO:0000313" key="2">
    <source>
        <dbReference type="Proteomes" id="UP000030361"/>
    </source>
</evidence>
<dbReference type="eggNOG" id="ENOG5030ABB">
    <property type="taxonomic scope" value="Bacteria"/>
</dbReference>
<reference evidence="1 2" key="1">
    <citation type="journal article" date="2015" name="Genome Announc.">
        <title>Genome Sequence of Lactobacillus curieae CCTCC M 2011381T, a Novel Producer of Gamma-aminobutyric Acid.</title>
        <authorList>
            <person name="Wang Y."/>
            <person name="Wang Y."/>
            <person name="Lang C."/>
            <person name="Wei D."/>
            <person name="Xu P."/>
            <person name="Xie J."/>
        </authorList>
    </citation>
    <scope>NUCLEOTIDE SEQUENCE [LARGE SCALE GENOMIC DNA]</scope>
    <source>
        <strain evidence="1 2">CCTCC M 2011381</strain>
    </source>
</reference>
<dbReference type="RefSeq" id="WP_035168447.1">
    <property type="nucleotide sequence ID" value="NZ_CP018906.1"/>
</dbReference>
<evidence type="ECO:0000313" key="1">
    <source>
        <dbReference type="EMBL" id="AQW20509.1"/>
    </source>
</evidence>
<gene>
    <name evidence="1" type="ORF">PL11_000445</name>
</gene>